<dbReference type="PANTHER" id="PTHR43377">
    <property type="entry name" value="BILIVERDIN REDUCTASE A"/>
    <property type="match status" value="1"/>
</dbReference>
<dbReference type="InterPro" id="IPR055170">
    <property type="entry name" value="GFO_IDH_MocA-like_dom"/>
</dbReference>
<dbReference type="InterPro" id="IPR000683">
    <property type="entry name" value="Gfo/Idh/MocA-like_OxRdtase_N"/>
</dbReference>
<dbReference type="RefSeq" id="WP_209976663.1">
    <property type="nucleotide sequence ID" value="NZ_JAGGLB010000028.1"/>
</dbReference>
<dbReference type="Gene3D" id="3.40.50.720">
    <property type="entry name" value="NAD(P)-binding Rossmann-like Domain"/>
    <property type="match status" value="1"/>
</dbReference>
<name>A0ABS4J4S3_9BACL</name>
<evidence type="ECO:0000313" key="4">
    <source>
        <dbReference type="Proteomes" id="UP001519287"/>
    </source>
</evidence>
<dbReference type="Proteomes" id="UP001519287">
    <property type="component" value="Unassembled WGS sequence"/>
</dbReference>
<feature type="domain" description="Gfo/Idh/MocA-like oxidoreductase N-terminal" evidence="1">
    <location>
        <begin position="4"/>
        <end position="123"/>
    </location>
</feature>
<accession>A0ABS4J4S3</accession>
<evidence type="ECO:0000259" key="1">
    <source>
        <dbReference type="Pfam" id="PF01408"/>
    </source>
</evidence>
<dbReference type="EMBL" id="JAGGLB010000028">
    <property type="protein sequence ID" value="MBP1994838.1"/>
    <property type="molecule type" value="Genomic_DNA"/>
</dbReference>
<reference evidence="3 4" key="1">
    <citation type="submission" date="2021-03" db="EMBL/GenBank/DDBJ databases">
        <title>Genomic Encyclopedia of Type Strains, Phase IV (KMG-IV): sequencing the most valuable type-strain genomes for metagenomic binning, comparative biology and taxonomic classification.</title>
        <authorList>
            <person name="Goeker M."/>
        </authorList>
    </citation>
    <scope>NUCLEOTIDE SEQUENCE [LARGE SCALE GENOMIC DNA]</scope>
    <source>
        <strain evidence="3 4">DSM 26048</strain>
    </source>
</reference>
<keyword evidence="4" id="KW-1185">Reference proteome</keyword>
<dbReference type="SUPFAM" id="SSF51735">
    <property type="entry name" value="NAD(P)-binding Rossmann-fold domains"/>
    <property type="match status" value="1"/>
</dbReference>
<dbReference type="Pfam" id="PF22725">
    <property type="entry name" value="GFO_IDH_MocA_C3"/>
    <property type="match status" value="1"/>
</dbReference>
<gene>
    <name evidence="3" type="ORF">J2Z66_006478</name>
</gene>
<evidence type="ECO:0000313" key="3">
    <source>
        <dbReference type="EMBL" id="MBP1994838.1"/>
    </source>
</evidence>
<comment type="caution">
    <text evidence="3">The sequence shown here is derived from an EMBL/GenBank/DDBJ whole genome shotgun (WGS) entry which is preliminary data.</text>
</comment>
<dbReference type="Pfam" id="PF01408">
    <property type="entry name" value="GFO_IDH_MocA"/>
    <property type="match status" value="1"/>
</dbReference>
<proteinExistence type="predicted"/>
<sequence length="331" mass="37019">MGKVRVAVVGLGSWGECHVETYAAMPEVEITAICDTREEVLERVGNKYGIKNRFSDSDQLWERDDIDLVNIVTYENAHCDPTIKALKSGKHVLVEKPVSTQLHEAKEMWEAAKSSGKFLVPGHVLRFDAQYAEVFETLRSEKIGKPVTMLLKRGRPRSLFKLYSRIHPVYESAVHDLDMAIWYSGSRVKSVRAYARSVTGAAVPDMLWSCLEFENGVIGIIESNWLISDQAAIGMTDAVEITAEKGSAGFETSRSGLQIWSEEGRFTPALNVHTNQNGRVFGALREQLTYLCSCILRNEEPSYVSFPDAIHGIEVAEAIIRSSETNQEIYL</sequence>
<dbReference type="InterPro" id="IPR051450">
    <property type="entry name" value="Gfo/Idh/MocA_Oxidoreductases"/>
</dbReference>
<dbReference type="SUPFAM" id="SSF55347">
    <property type="entry name" value="Glyceraldehyde-3-phosphate dehydrogenase-like, C-terminal domain"/>
    <property type="match status" value="1"/>
</dbReference>
<evidence type="ECO:0000259" key="2">
    <source>
        <dbReference type="Pfam" id="PF22725"/>
    </source>
</evidence>
<feature type="domain" description="GFO/IDH/MocA-like oxidoreductase" evidence="2">
    <location>
        <begin position="132"/>
        <end position="248"/>
    </location>
</feature>
<dbReference type="InterPro" id="IPR036291">
    <property type="entry name" value="NAD(P)-bd_dom_sf"/>
</dbReference>
<organism evidence="3 4">
    <name type="scientific">Paenibacillus eucommiae</name>
    <dbReference type="NCBI Taxonomy" id="1355755"/>
    <lineage>
        <taxon>Bacteria</taxon>
        <taxon>Bacillati</taxon>
        <taxon>Bacillota</taxon>
        <taxon>Bacilli</taxon>
        <taxon>Bacillales</taxon>
        <taxon>Paenibacillaceae</taxon>
        <taxon>Paenibacillus</taxon>
    </lineage>
</organism>
<protein>
    <submittedName>
        <fullName evidence="3">Dehydrogenase</fullName>
    </submittedName>
</protein>
<dbReference type="Gene3D" id="3.30.360.10">
    <property type="entry name" value="Dihydrodipicolinate Reductase, domain 2"/>
    <property type="match status" value="1"/>
</dbReference>
<dbReference type="PANTHER" id="PTHR43377:SF1">
    <property type="entry name" value="BILIVERDIN REDUCTASE A"/>
    <property type="match status" value="1"/>
</dbReference>